<evidence type="ECO:0000256" key="1">
    <source>
        <dbReference type="SAM" id="MobiDB-lite"/>
    </source>
</evidence>
<gene>
    <name evidence="2" type="ORF">LTR77_005892</name>
</gene>
<evidence type="ECO:0000313" key="2">
    <source>
        <dbReference type="EMBL" id="KAK5169914.1"/>
    </source>
</evidence>
<name>A0AAV9PD79_9PEZI</name>
<proteinExistence type="predicted"/>
<dbReference type="GeneID" id="89927233"/>
<dbReference type="EMBL" id="JAVRRT010000008">
    <property type="protein sequence ID" value="KAK5169914.1"/>
    <property type="molecule type" value="Genomic_DNA"/>
</dbReference>
<dbReference type="AlphaFoldDB" id="A0AAV9PD79"/>
<dbReference type="RefSeq" id="XP_064659260.1">
    <property type="nucleotide sequence ID" value="XM_064803135.1"/>
</dbReference>
<feature type="region of interest" description="Disordered" evidence="1">
    <location>
        <begin position="1"/>
        <end position="103"/>
    </location>
</feature>
<organism evidence="2 3">
    <name type="scientific">Saxophila tyrrhenica</name>
    <dbReference type="NCBI Taxonomy" id="1690608"/>
    <lineage>
        <taxon>Eukaryota</taxon>
        <taxon>Fungi</taxon>
        <taxon>Dikarya</taxon>
        <taxon>Ascomycota</taxon>
        <taxon>Pezizomycotina</taxon>
        <taxon>Dothideomycetes</taxon>
        <taxon>Dothideomycetidae</taxon>
        <taxon>Mycosphaerellales</taxon>
        <taxon>Extremaceae</taxon>
        <taxon>Saxophila</taxon>
    </lineage>
</organism>
<accession>A0AAV9PD79</accession>
<feature type="compositionally biased region" description="Polar residues" evidence="1">
    <location>
        <begin position="55"/>
        <end position="64"/>
    </location>
</feature>
<comment type="caution">
    <text evidence="2">The sequence shown here is derived from an EMBL/GenBank/DDBJ whole genome shotgun (WGS) entry which is preliminary data.</text>
</comment>
<reference evidence="2 3" key="1">
    <citation type="submission" date="2023-08" db="EMBL/GenBank/DDBJ databases">
        <title>Black Yeasts Isolated from many extreme environments.</title>
        <authorList>
            <person name="Coleine C."/>
            <person name="Stajich J.E."/>
            <person name="Selbmann L."/>
        </authorList>
    </citation>
    <scope>NUCLEOTIDE SEQUENCE [LARGE SCALE GENOMIC DNA]</scope>
    <source>
        <strain evidence="2 3">CCFEE 5935</strain>
    </source>
</reference>
<keyword evidence="3" id="KW-1185">Reference proteome</keyword>
<feature type="compositionally biased region" description="Low complexity" evidence="1">
    <location>
        <begin position="1"/>
        <end position="21"/>
    </location>
</feature>
<protein>
    <submittedName>
        <fullName evidence="2">Uncharacterized protein</fullName>
    </submittedName>
</protein>
<evidence type="ECO:0000313" key="3">
    <source>
        <dbReference type="Proteomes" id="UP001337655"/>
    </source>
</evidence>
<sequence length="167" mass="18412">MTRNSMTSSLAATSLSYKKASPSTSQRYTVDSLHASDPAYPKRTQSPHQPRASREQQPTETGANSGPKVVELATLLEEAFGAPTSESEEVPERSDPSTELASPGKRLEYQPCCPYCGRMNAYDYWCCDPVMPRVCQGGDGMLDGEALKEGAKDEDWLAFLQWIFAMF</sequence>
<dbReference type="Proteomes" id="UP001337655">
    <property type="component" value="Unassembled WGS sequence"/>
</dbReference>